<sequence length="861" mass="101505">MSNKKVILSLDNLKKYFVSHGSINKAVDGVTFDVHEGEIVGLIGESGSGKTTVGRSIFRLFDDVNGFVRLEDKIISGKKISNKLKKYLHKNVQMIFQDPHASLNSQQNIFSILREPLLVNDIIKNKIDDIFLDWLEVKKTFKYEFQIHAMQLELDNLRIINNLAEEHFTSWKNKFENFEFNPDLDFDDNFNSFFSYLDQKQQIESAIINNLYSNTSKLIDFYYEKQKQYRANDIPAADLALQKVYKDIENNKLLIKYSQEGINAQKELVKVKNEYSSFLRDKKEFLNNAKNVIDNFIIETKHEKQLVNITRLSASDLNYFAHNYKNELLLEKRAQLLNEIKYIAHYLTYEQIRDLISNLDNYLKSFFNIYLNEIEYQSNLKKVIKRVIDEKFDFKISKYQELSKQKSIEFHKSEANYLEKINNLENIIEQSKVQKTDKFNSKNLSINYQGFWRDNQQEESYIKVRKFIGPLDPNDPETRKYDPKYVDLINKRKIYLLKEHNQNMQSVSIDKAKEAHSKETEQYLEVFKIRIKELHKEINEARTKYEELVSYQTYCNNRFEEIKDEYFKFVNEILLQREDADKKNIAIVTSSYKSDISVREETLKSFNIEKKYLSKDIANIYILLGINHNWVDKNIEDDEIKNDENDIDSSKWENDNSFYNLNISIPLAKKKISNLLYKTTIYKALEDVGLLKQFAYRYPHEFSGGQLQRIVIARALITEPKVIVADEPIASLDISIQAQVVNLLKDLCLKKNIGLIFIAHDLSMIEYIADNVQIMHLGKIVEYGKTESIYAKPYHPYTINLFKAIPKISNAHEKFQNVSFELDYIKEQQFPNIPTFHKINDEEHYVYGTSEQVKKWLNGEK</sequence>
<feature type="domain" description="ABC transporter" evidence="6">
    <location>
        <begin position="8"/>
        <end position="802"/>
    </location>
</feature>
<comment type="similarity">
    <text evidence="1">Belongs to the ABC transporter superfamily.</text>
</comment>
<keyword evidence="3" id="KW-0547">Nucleotide-binding</keyword>
<dbReference type="GO" id="GO:0015833">
    <property type="term" value="P:peptide transport"/>
    <property type="evidence" value="ECO:0007669"/>
    <property type="project" value="InterPro"/>
</dbReference>
<keyword evidence="5" id="KW-0175">Coiled coil</keyword>
<dbReference type="Pfam" id="PF00005">
    <property type="entry name" value="ABC_tran"/>
    <property type="match status" value="2"/>
</dbReference>
<name>A0A0F5H0V2_9BACT</name>
<evidence type="ECO:0000259" key="6">
    <source>
        <dbReference type="PROSITE" id="PS50893"/>
    </source>
</evidence>
<dbReference type="STRING" id="29561.MM26B8_02220"/>
<keyword evidence="2" id="KW-0813">Transport</keyword>
<dbReference type="SMART" id="SM00382">
    <property type="entry name" value="AAA"/>
    <property type="match status" value="1"/>
</dbReference>
<feature type="coiled-coil region" evidence="5">
    <location>
        <begin position="524"/>
        <end position="551"/>
    </location>
</feature>
<evidence type="ECO:0000313" key="7">
    <source>
        <dbReference type="EMBL" id="KKB26833.1"/>
    </source>
</evidence>
<evidence type="ECO:0000313" key="8">
    <source>
        <dbReference type="Proteomes" id="UP000033750"/>
    </source>
</evidence>
<comment type="caution">
    <text evidence="7">The sequence shown here is derived from an EMBL/GenBank/DDBJ whole genome shotgun (WGS) entry which is preliminary data.</text>
</comment>
<dbReference type="InterPro" id="IPR017871">
    <property type="entry name" value="ABC_transporter-like_CS"/>
</dbReference>
<keyword evidence="4 7" id="KW-0067">ATP-binding</keyword>
<dbReference type="PATRIC" id="fig|1264554.4.peg.459"/>
<dbReference type="PANTHER" id="PTHR43776">
    <property type="entry name" value="TRANSPORT ATP-BINDING PROTEIN"/>
    <property type="match status" value="1"/>
</dbReference>
<dbReference type="Gene3D" id="3.40.50.300">
    <property type="entry name" value="P-loop containing nucleotide triphosphate hydrolases"/>
    <property type="match status" value="2"/>
</dbReference>
<dbReference type="AlphaFoldDB" id="A0A0F5H0V2"/>
<proteinExistence type="inferred from homology"/>
<dbReference type="InterPro" id="IPR027417">
    <property type="entry name" value="P-loop_NTPase"/>
</dbReference>
<reference evidence="7 8" key="1">
    <citation type="submission" date="2015-03" db="EMBL/GenBank/DDBJ databases">
        <title>Genome sequence of Mycoplasma meleagridis strain ATCC 25294.</title>
        <authorList>
            <person name="Yacoub E."/>
            <person name="Blanchard A."/>
            <person name="Sirand-Pugnet P."/>
            <person name="Mardassi B.B.A."/>
        </authorList>
    </citation>
    <scope>NUCLEOTIDE SEQUENCE [LARGE SCALE GENOMIC DNA]</scope>
    <source>
        <strain evidence="7 8">ATCC 25294</strain>
    </source>
</reference>
<evidence type="ECO:0000256" key="1">
    <source>
        <dbReference type="ARBA" id="ARBA00005417"/>
    </source>
</evidence>
<dbReference type="PROSITE" id="PS50893">
    <property type="entry name" value="ABC_TRANSPORTER_2"/>
    <property type="match status" value="1"/>
</dbReference>
<dbReference type="Proteomes" id="UP000033750">
    <property type="component" value="Unassembled WGS sequence"/>
</dbReference>
<dbReference type="GO" id="GO:0005524">
    <property type="term" value="F:ATP binding"/>
    <property type="evidence" value="ECO:0007669"/>
    <property type="project" value="UniProtKB-KW"/>
</dbReference>
<accession>A0A0F5H0V2</accession>
<dbReference type="PANTHER" id="PTHR43776:SF7">
    <property type="entry name" value="D,D-DIPEPTIDE TRANSPORT ATP-BINDING PROTEIN DDPF-RELATED"/>
    <property type="match status" value="1"/>
</dbReference>
<gene>
    <name evidence="7" type="ORF">MMELEA_05160</name>
</gene>
<evidence type="ECO:0000256" key="4">
    <source>
        <dbReference type="ARBA" id="ARBA00022840"/>
    </source>
</evidence>
<keyword evidence="8" id="KW-1185">Reference proteome</keyword>
<protein>
    <submittedName>
        <fullName evidence="7">Oligopeptide ABC transporter ATP-binding protein</fullName>
    </submittedName>
</protein>
<evidence type="ECO:0000256" key="3">
    <source>
        <dbReference type="ARBA" id="ARBA00022741"/>
    </source>
</evidence>
<dbReference type="InterPro" id="IPR003593">
    <property type="entry name" value="AAA+_ATPase"/>
</dbReference>
<dbReference type="InterPro" id="IPR003439">
    <property type="entry name" value="ABC_transporter-like_ATP-bd"/>
</dbReference>
<dbReference type="OrthoDB" id="400883at2"/>
<dbReference type="EMBL" id="JZXN01000016">
    <property type="protein sequence ID" value="KKB26833.1"/>
    <property type="molecule type" value="Genomic_DNA"/>
</dbReference>
<organism evidence="7 8">
    <name type="scientific">Mycoplasmopsis meleagridis ATCC 25294</name>
    <dbReference type="NCBI Taxonomy" id="1264554"/>
    <lineage>
        <taxon>Bacteria</taxon>
        <taxon>Bacillati</taxon>
        <taxon>Mycoplasmatota</taxon>
        <taxon>Mycoplasmoidales</taxon>
        <taxon>Metamycoplasmataceae</taxon>
        <taxon>Mycoplasmopsis</taxon>
    </lineage>
</organism>
<dbReference type="SUPFAM" id="SSF52540">
    <property type="entry name" value="P-loop containing nucleoside triphosphate hydrolases"/>
    <property type="match status" value="1"/>
</dbReference>
<evidence type="ECO:0000256" key="5">
    <source>
        <dbReference type="SAM" id="Coils"/>
    </source>
</evidence>
<dbReference type="InterPro" id="IPR013563">
    <property type="entry name" value="Oligopep_ABC_C"/>
</dbReference>
<dbReference type="InterPro" id="IPR050319">
    <property type="entry name" value="ABC_transp_ATP-bind"/>
</dbReference>
<dbReference type="GO" id="GO:0055085">
    <property type="term" value="P:transmembrane transport"/>
    <property type="evidence" value="ECO:0007669"/>
    <property type="project" value="UniProtKB-ARBA"/>
</dbReference>
<dbReference type="PROSITE" id="PS00211">
    <property type="entry name" value="ABC_TRANSPORTER_1"/>
    <property type="match status" value="1"/>
</dbReference>
<dbReference type="Pfam" id="PF08352">
    <property type="entry name" value="oligo_HPY"/>
    <property type="match status" value="1"/>
</dbReference>
<dbReference type="GO" id="GO:0016887">
    <property type="term" value="F:ATP hydrolysis activity"/>
    <property type="evidence" value="ECO:0007669"/>
    <property type="project" value="InterPro"/>
</dbReference>
<dbReference type="RefSeq" id="WP_046096931.1">
    <property type="nucleotide sequence ID" value="NZ_JZXN01000016.1"/>
</dbReference>
<evidence type="ECO:0000256" key="2">
    <source>
        <dbReference type="ARBA" id="ARBA00022448"/>
    </source>
</evidence>